<evidence type="ECO:0000259" key="9">
    <source>
        <dbReference type="PROSITE" id="PS50850"/>
    </source>
</evidence>
<keyword evidence="3 7" id="KW-0813">Transport</keyword>
<name>A0ABR1EZJ8_9ASCO</name>
<keyword evidence="6 8" id="KW-0472">Membrane</keyword>
<gene>
    <name evidence="10" type="ORF">BZA70DRAFT_89908</name>
</gene>
<feature type="transmembrane region" description="Helical" evidence="8">
    <location>
        <begin position="172"/>
        <end position="193"/>
    </location>
</feature>
<evidence type="ECO:0000256" key="3">
    <source>
        <dbReference type="ARBA" id="ARBA00022448"/>
    </source>
</evidence>
<comment type="caution">
    <text evidence="10">The sequence shown here is derived from an EMBL/GenBank/DDBJ whole genome shotgun (WGS) entry which is preliminary data.</text>
</comment>
<dbReference type="InterPro" id="IPR003663">
    <property type="entry name" value="Sugar/inositol_transpt"/>
</dbReference>
<dbReference type="InterPro" id="IPR050360">
    <property type="entry name" value="MFS_Sugar_Transporters"/>
</dbReference>
<dbReference type="EMBL" id="JBBJBU010000014">
    <property type="protein sequence ID" value="KAK7203032.1"/>
    <property type="molecule type" value="Genomic_DNA"/>
</dbReference>
<dbReference type="RefSeq" id="XP_064766065.1">
    <property type="nucleotide sequence ID" value="XM_064915522.1"/>
</dbReference>
<proteinExistence type="inferred from homology"/>
<evidence type="ECO:0000256" key="4">
    <source>
        <dbReference type="ARBA" id="ARBA00022692"/>
    </source>
</evidence>
<evidence type="ECO:0000256" key="7">
    <source>
        <dbReference type="RuleBase" id="RU003346"/>
    </source>
</evidence>
<dbReference type="Pfam" id="PF00083">
    <property type="entry name" value="Sugar_tr"/>
    <property type="match status" value="1"/>
</dbReference>
<feature type="domain" description="Major facilitator superfamily (MFS) profile" evidence="9">
    <location>
        <begin position="13"/>
        <end position="452"/>
    </location>
</feature>
<evidence type="ECO:0000256" key="5">
    <source>
        <dbReference type="ARBA" id="ARBA00022989"/>
    </source>
</evidence>
<feature type="transmembrane region" description="Helical" evidence="8">
    <location>
        <begin position="106"/>
        <end position="126"/>
    </location>
</feature>
<comment type="subcellular location">
    <subcellularLocation>
        <location evidence="1">Membrane</location>
        <topology evidence="1">Multi-pass membrane protein</topology>
    </subcellularLocation>
</comment>
<evidence type="ECO:0000256" key="1">
    <source>
        <dbReference type="ARBA" id="ARBA00004141"/>
    </source>
</evidence>
<comment type="similarity">
    <text evidence="2 7">Belongs to the major facilitator superfamily. Sugar transporter (TC 2.A.1.1) family.</text>
</comment>
<protein>
    <submittedName>
        <fullName evidence="10">General substrate transporter</fullName>
    </submittedName>
</protein>
<sequence length="509" mass="56106">MGLLSPKLYQFLVSCFASVGSFTYGYDLGIIAQVVASDHFIVYFNEPDSTKTGLVVSLFTAGAFVGAFFAGFMSSSLGRRGTIAAATVVFIFGCALQCGARNMSMLIGGRFIGGMGVGILTMIIPLYQAELAHPSIRGRVTALQQFFLGIGALCASWIGYGCYLGFRSDNQWRVPLGIQIIPAGILGGLIFFFPESPRWLLDKDRHEDGLKTLARLYANGDVDSALVRVEYDEIVSAINEERENGLHSWRELFFVKSNFRRLFICISLQASIQMTGVSAIQYYSPTIFAQIGLSTGRTLLFQAINSIIALIGQGFCIALVDITGRRWPLICGNLGNCMTFIAGAILLAKFPPGGDNPRSAQIGFIATTWIYNFFFSSMCGPLSWIIPAEVFNTKTRSWGVAISTMTCYAFNTMIGQVTDKAMTEIGYKYYFLFIICNFTNAIFFWALLPETGGTPLESMNKLWETAPWFVPTMHRENYLAKLEAEVHEQEAKGEKSSHVELALDEKALA</sequence>
<evidence type="ECO:0000313" key="11">
    <source>
        <dbReference type="Proteomes" id="UP001498771"/>
    </source>
</evidence>
<feature type="transmembrane region" description="Helical" evidence="8">
    <location>
        <begin position="146"/>
        <end position="166"/>
    </location>
</feature>
<evidence type="ECO:0000256" key="8">
    <source>
        <dbReference type="SAM" id="Phobius"/>
    </source>
</evidence>
<reference evidence="10 11" key="1">
    <citation type="submission" date="2024-03" db="EMBL/GenBank/DDBJ databases">
        <title>Genome-scale model development and genomic sequencing of the oleaginous clade Lipomyces.</title>
        <authorList>
            <consortium name="Lawrence Berkeley National Laboratory"/>
            <person name="Czajka J.J."/>
            <person name="Han Y."/>
            <person name="Kim J."/>
            <person name="Mondo S.J."/>
            <person name="Hofstad B.A."/>
            <person name="Robles A."/>
            <person name="Haridas S."/>
            <person name="Riley R."/>
            <person name="LaButti K."/>
            <person name="Pangilinan J."/>
            <person name="Andreopoulos W."/>
            <person name="Lipzen A."/>
            <person name="Yan J."/>
            <person name="Wang M."/>
            <person name="Ng V."/>
            <person name="Grigoriev I.V."/>
            <person name="Spatafora J.W."/>
            <person name="Magnuson J.K."/>
            <person name="Baker S.E."/>
            <person name="Pomraning K.R."/>
        </authorList>
    </citation>
    <scope>NUCLEOTIDE SEQUENCE [LARGE SCALE GENOMIC DNA]</scope>
    <source>
        <strain evidence="10 11">Phaff 52-87</strain>
    </source>
</reference>
<dbReference type="InterPro" id="IPR020846">
    <property type="entry name" value="MFS_dom"/>
</dbReference>
<dbReference type="PANTHER" id="PTHR48022:SF37">
    <property type="entry name" value="MAJOR FACILITATOR SUPERFAMILY (MFS) PROFILE DOMAIN-CONTAINING PROTEIN-RELATED"/>
    <property type="match status" value="1"/>
</dbReference>
<evidence type="ECO:0000256" key="2">
    <source>
        <dbReference type="ARBA" id="ARBA00010992"/>
    </source>
</evidence>
<dbReference type="InterPro" id="IPR036259">
    <property type="entry name" value="MFS_trans_sf"/>
</dbReference>
<dbReference type="GeneID" id="90041034"/>
<keyword evidence="5 8" id="KW-1133">Transmembrane helix</keyword>
<feature type="transmembrane region" description="Helical" evidence="8">
    <location>
        <begin position="81"/>
        <end position="100"/>
    </location>
</feature>
<feature type="transmembrane region" description="Helical" evidence="8">
    <location>
        <begin position="303"/>
        <end position="322"/>
    </location>
</feature>
<feature type="transmembrane region" description="Helical" evidence="8">
    <location>
        <begin position="329"/>
        <end position="350"/>
    </location>
</feature>
<organism evidence="10 11">
    <name type="scientific">Myxozyma melibiosi</name>
    <dbReference type="NCBI Taxonomy" id="54550"/>
    <lineage>
        <taxon>Eukaryota</taxon>
        <taxon>Fungi</taxon>
        <taxon>Dikarya</taxon>
        <taxon>Ascomycota</taxon>
        <taxon>Saccharomycotina</taxon>
        <taxon>Lipomycetes</taxon>
        <taxon>Lipomycetales</taxon>
        <taxon>Lipomycetaceae</taxon>
        <taxon>Myxozyma</taxon>
    </lineage>
</organism>
<dbReference type="PRINTS" id="PR00171">
    <property type="entry name" value="SUGRTRNSPORT"/>
</dbReference>
<dbReference type="PROSITE" id="PS50850">
    <property type="entry name" value="MFS"/>
    <property type="match status" value="1"/>
</dbReference>
<dbReference type="PANTHER" id="PTHR48022">
    <property type="entry name" value="PLASTIDIC GLUCOSE TRANSPORTER 4"/>
    <property type="match status" value="1"/>
</dbReference>
<accession>A0ABR1EZJ8</accession>
<dbReference type="Proteomes" id="UP001498771">
    <property type="component" value="Unassembled WGS sequence"/>
</dbReference>
<feature type="transmembrane region" description="Helical" evidence="8">
    <location>
        <begin position="429"/>
        <end position="448"/>
    </location>
</feature>
<dbReference type="InterPro" id="IPR005828">
    <property type="entry name" value="MFS_sugar_transport-like"/>
</dbReference>
<dbReference type="NCBIfam" id="TIGR00879">
    <property type="entry name" value="SP"/>
    <property type="match status" value="1"/>
</dbReference>
<feature type="transmembrane region" description="Helical" evidence="8">
    <location>
        <begin position="54"/>
        <end position="74"/>
    </location>
</feature>
<dbReference type="PROSITE" id="PS00217">
    <property type="entry name" value="SUGAR_TRANSPORT_2"/>
    <property type="match status" value="1"/>
</dbReference>
<feature type="transmembrane region" description="Helical" evidence="8">
    <location>
        <begin position="12"/>
        <end position="34"/>
    </location>
</feature>
<keyword evidence="11" id="KW-1185">Reference proteome</keyword>
<evidence type="ECO:0000256" key="6">
    <source>
        <dbReference type="ARBA" id="ARBA00023136"/>
    </source>
</evidence>
<dbReference type="SUPFAM" id="SSF103473">
    <property type="entry name" value="MFS general substrate transporter"/>
    <property type="match status" value="1"/>
</dbReference>
<feature type="transmembrane region" description="Helical" evidence="8">
    <location>
        <begin position="362"/>
        <end position="386"/>
    </location>
</feature>
<keyword evidence="4 8" id="KW-0812">Transmembrane</keyword>
<dbReference type="InterPro" id="IPR005829">
    <property type="entry name" value="Sugar_transporter_CS"/>
</dbReference>
<dbReference type="Gene3D" id="1.20.1250.20">
    <property type="entry name" value="MFS general substrate transporter like domains"/>
    <property type="match status" value="1"/>
</dbReference>
<evidence type="ECO:0000313" key="10">
    <source>
        <dbReference type="EMBL" id="KAK7203032.1"/>
    </source>
</evidence>